<organism evidence="2">
    <name type="scientific">marine sediment metagenome</name>
    <dbReference type="NCBI Taxonomy" id="412755"/>
    <lineage>
        <taxon>unclassified sequences</taxon>
        <taxon>metagenomes</taxon>
        <taxon>ecological metagenomes</taxon>
    </lineage>
</organism>
<proteinExistence type="predicted"/>
<protein>
    <submittedName>
        <fullName evidence="2">Uncharacterized protein</fullName>
    </submittedName>
</protein>
<comment type="caution">
    <text evidence="2">The sequence shown here is derived from an EMBL/GenBank/DDBJ whole genome shotgun (WGS) entry which is preliminary data.</text>
</comment>
<feature type="region of interest" description="Disordered" evidence="1">
    <location>
        <begin position="21"/>
        <end position="43"/>
    </location>
</feature>
<dbReference type="EMBL" id="AYSL01000288">
    <property type="protein sequence ID" value="KTF07873.1"/>
    <property type="molecule type" value="Genomic_DNA"/>
</dbReference>
<sequence>MWLHYETTEDFNCVRVFSCSDSRSGSGRLSGDSSLGIRAGGAG</sequence>
<accession>A0A1B6NWV6</accession>
<name>A0A1B6NWV6_9ZZZZ</name>
<evidence type="ECO:0000313" key="2">
    <source>
        <dbReference type="EMBL" id="KTF07873.1"/>
    </source>
</evidence>
<dbReference type="AlphaFoldDB" id="A0A1B6NWV6"/>
<feature type="compositionally biased region" description="Low complexity" evidence="1">
    <location>
        <begin position="21"/>
        <end position="36"/>
    </location>
</feature>
<gene>
    <name evidence="2" type="ORF">MGSAQ_000631</name>
</gene>
<evidence type="ECO:0000256" key="1">
    <source>
        <dbReference type="SAM" id="MobiDB-lite"/>
    </source>
</evidence>
<reference evidence="2" key="1">
    <citation type="submission" date="2013-11" db="EMBL/GenBank/DDBJ databases">
        <title>Microbial diversity, functional groups and degradation webs in Northern and Southern Mediterranean and Red Sea marine crude oil polluted sites.</title>
        <authorList>
            <person name="Daffonchio D."/>
            <person name="Mapelli F."/>
            <person name="Ferrer M."/>
            <person name="Richter M."/>
            <person name="Cherif A."/>
            <person name="Malkawi H.I."/>
            <person name="Yakimov M.M."/>
            <person name="Abdel-Fattah Y.R."/>
            <person name="Blaghen M."/>
            <person name="Golyshin P.N."/>
            <person name="Kalogerakis N."/>
            <person name="Boon N."/>
            <person name="Magagnini M."/>
            <person name="Fava F."/>
        </authorList>
    </citation>
    <scope>NUCLEOTIDE SEQUENCE</scope>
</reference>